<feature type="compositionally biased region" description="Low complexity" evidence="5">
    <location>
        <begin position="1"/>
        <end position="14"/>
    </location>
</feature>
<evidence type="ECO:0000256" key="2">
    <source>
        <dbReference type="ARBA" id="ARBA00022884"/>
    </source>
</evidence>
<reference evidence="7 8" key="1">
    <citation type="journal article" date="2013" name="Curr. Biol.">
        <title>The Genome of the Foraminiferan Reticulomyxa filosa.</title>
        <authorList>
            <person name="Glockner G."/>
            <person name="Hulsmann N."/>
            <person name="Schleicher M."/>
            <person name="Noegel A.A."/>
            <person name="Eichinger L."/>
            <person name="Gallinger C."/>
            <person name="Pawlowski J."/>
            <person name="Sierra R."/>
            <person name="Euteneuer U."/>
            <person name="Pillet L."/>
            <person name="Moustafa A."/>
            <person name="Platzer M."/>
            <person name="Groth M."/>
            <person name="Szafranski K."/>
            <person name="Schliwa M."/>
        </authorList>
    </citation>
    <scope>NUCLEOTIDE SEQUENCE [LARGE SCALE GENOMIC DNA]</scope>
</reference>
<dbReference type="PRINTS" id="PR00302">
    <property type="entry name" value="LUPUSLA"/>
</dbReference>
<evidence type="ECO:0000256" key="4">
    <source>
        <dbReference type="PROSITE-ProRule" id="PRU00332"/>
    </source>
</evidence>
<comment type="caution">
    <text evidence="7">The sequence shown here is derived from an EMBL/GenBank/DDBJ whole genome shotgun (WGS) entry which is preliminary data.</text>
</comment>
<dbReference type="GO" id="GO:1990904">
    <property type="term" value="C:ribonucleoprotein complex"/>
    <property type="evidence" value="ECO:0007669"/>
    <property type="project" value="InterPro"/>
</dbReference>
<dbReference type="InterPro" id="IPR036390">
    <property type="entry name" value="WH_DNA-bd_sf"/>
</dbReference>
<dbReference type="GO" id="GO:0003723">
    <property type="term" value="F:RNA binding"/>
    <property type="evidence" value="ECO:0007669"/>
    <property type="project" value="UniProtKB-UniRule"/>
</dbReference>
<sequence>MSASSMNQNQNNQSEAIVKEPVKDDVNKEVANVCNNSSDSTMNNDLALRNMIQFQVEYHFGDENLNMDNYLLSCMHEDPEFWVPLTTVENLTKIKALTISHELVVESIRNSKMLVLNADATKVKRLDFSPPKPKPHKDLRRTVFLYGLPPNTTKEDVEKICSLYGVVKSVILDTPNNGYEQPKESDTPNNSSELNPLDETEKNTNETIRGNVIKIIVLKLNLHLFFFVLCIVCTFFKLNKNVYKDAQKATTEKLSPPDRETAEAVMRRRFCPQFSQLESPIVLGSTQGELVAPVMETLKPSKSDNKNASALRISVSHVDHTTESTLLPCFAKTVPHSSGNVDMSDFRHLKSAFVVFESQSQANKCVRGRMHANDGICAMHQYDFNKQRKKLCAFRAQELSPLFNKDSRLQALGQKFTFESRSGLLDARQFFHKSAKTPQLQSKTKPPCPVLSARFSRANIDPAGNNNQSRSNKSKNKPMHTFRQRTQPHNNSAYKHSRAKFECDALPKSQSYISPTLQASNNNQQAQSPDSCRAKYYLRSHTAFRSKDNNLQQLPKTMRSDSTQWRNFGNTHQPEKALVLPQPQPIENNNNRITTTPNTNILNVSFEQVRTLLNTSFLRYQGSVEKKTKDKINK</sequence>
<feature type="region of interest" description="Disordered" evidence="5">
    <location>
        <begin position="457"/>
        <end position="496"/>
    </location>
</feature>
<dbReference type="InterPro" id="IPR012677">
    <property type="entry name" value="Nucleotide-bd_a/b_plait_sf"/>
</dbReference>
<dbReference type="PANTHER" id="PTHR22792">
    <property type="entry name" value="LUPUS LA PROTEIN-RELATED"/>
    <property type="match status" value="1"/>
</dbReference>
<feature type="compositionally biased region" description="Polar residues" evidence="5">
    <location>
        <begin position="484"/>
        <end position="494"/>
    </location>
</feature>
<organism evidence="7 8">
    <name type="scientific">Reticulomyxa filosa</name>
    <dbReference type="NCBI Taxonomy" id="46433"/>
    <lineage>
        <taxon>Eukaryota</taxon>
        <taxon>Sar</taxon>
        <taxon>Rhizaria</taxon>
        <taxon>Retaria</taxon>
        <taxon>Foraminifera</taxon>
        <taxon>Monothalamids</taxon>
        <taxon>Reticulomyxidae</taxon>
        <taxon>Reticulomyxa</taxon>
    </lineage>
</organism>
<feature type="region of interest" description="Disordered" evidence="5">
    <location>
        <begin position="1"/>
        <end position="22"/>
    </location>
</feature>
<gene>
    <name evidence="7" type="ORF">RFI_10240</name>
</gene>
<keyword evidence="2 4" id="KW-0694">RNA-binding</keyword>
<dbReference type="SUPFAM" id="SSF46785">
    <property type="entry name" value="Winged helix' DNA-binding domain"/>
    <property type="match status" value="1"/>
</dbReference>
<dbReference type="GO" id="GO:0006396">
    <property type="term" value="P:RNA processing"/>
    <property type="evidence" value="ECO:0007669"/>
    <property type="project" value="InterPro"/>
</dbReference>
<comment type="subcellular location">
    <subcellularLocation>
        <location evidence="1">Nucleus</location>
    </subcellularLocation>
</comment>
<evidence type="ECO:0000313" key="8">
    <source>
        <dbReference type="Proteomes" id="UP000023152"/>
    </source>
</evidence>
<dbReference type="SUPFAM" id="SSF54928">
    <property type="entry name" value="RNA-binding domain, RBD"/>
    <property type="match status" value="1"/>
</dbReference>
<protein>
    <recommendedName>
        <fullName evidence="6">HTH La-type RNA-binding domain-containing protein</fullName>
    </recommendedName>
</protein>
<evidence type="ECO:0000259" key="6">
    <source>
        <dbReference type="PROSITE" id="PS50961"/>
    </source>
</evidence>
<dbReference type="Proteomes" id="UP000023152">
    <property type="component" value="Unassembled WGS sequence"/>
</dbReference>
<dbReference type="SMART" id="SM00715">
    <property type="entry name" value="LA"/>
    <property type="match status" value="1"/>
</dbReference>
<evidence type="ECO:0000256" key="5">
    <source>
        <dbReference type="SAM" id="MobiDB-lite"/>
    </source>
</evidence>
<dbReference type="PROSITE" id="PS50961">
    <property type="entry name" value="HTH_LA"/>
    <property type="match status" value="1"/>
</dbReference>
<dbReference type="Gene3D" id="3.30.70.330">
    <property type="match status" value="1"/>
</dbReference>
<dbReference type="InterPro" id="IPR036388">
    <property type="entry name" value="WH-like_DNA-bd_sf"/>
</dbReference>
<dbReference type="Pfam" id="PF05383">
    <property type="entry name" value="La"/>
    <property type="match status" value="1"/>
</dbReference>
<dbReference type="OrthoDB" id="439993at2759"/>
<keyword evidence="3" id="KW-0539">Nucleus</keyword>
<dbReference type="AlphaFoldDB" id="X6NKV0"/>
<evidence type="ECO:0000256" key="1">
    <source>
        <dbReference type="ARBA" id="ARBA00004123"/>
    </source>
</evidence>
<dbReference type="InterPro" id="IPR035979">
    <property type="entry name" value="RBD_domain_sf"/>
</dbReference>
<name>X6NKV0_RETFI</name>
<dbReference type="InterPro" id="IPR006630">
    <property type="entry name" value="La_HTH"/>
</dbReference>
<dbReference type="InterPro" id="IPR045180">
    <property type="entry name" value="La_dom_prot"/>
</dbReference>
<dbReference type="EMBL" id="ASPP01007578">
    <property type="protein sequence ID" value="ETO26895.1"/>
    <property type="molecule type" value="Genomic_DNA"/>
</dbReference>
<dbReference type="InterPro" id="IPR002344">
    <property type="entry name" value="Lupus_La"/>
</dbReference>
<proteinExistence type="predicted"/>
<feature type="domain" description="HTH La-type RNA-binding" evidence="6">
    <location>
        <begin position="42"/>
        <end position="133"/>
    </location>
</feature>
<feature type="region of interest" description="Disordered" evidence="5">
    <location>
        <begin position="177"/>
        <end position="202"/>
    </location>
</feature>
<dbReference type="GO" id="GO:0005634">
    <property type="term" value="C:nucleus"/>
    <property type="evidence" value="ECO:0007669"/>
    <property type="project" value="UniProtKB-SubCell"/>
</dbReference>
<feature type="compositionally biased region" description="Basic residues" evidence="5">
    <location>
        <begin position="472"/>
        <end position="483"/>
    </location>
</feature>
<evidence type="ECO:0000313" key="7">
    <source>
        <dbReference type="EMBL" id="ETO26895.1"/>
    </source>
</evidence>
<accession>X6NKV0</accession>
<dbReference type="Gene3D" id="1.10.10.10">
    <property type="entry name" value="Winged helix-like DNA-binding domain superfamily/Winged helix DNA-binding domain"/>
    <property type="match status" value="1"/>
</dbReference>
<evidence type="ECO:0000256" key="3">
    <source>
        <dbReference type="ARBA" id="ARBA00023242"/>
    </source>
</evidence>
<keyword evidence="8" id="KW-1185">Reference proteome</keyword>